<dbReference type="GO" id="GO:0030182">
    <property type="term" value="P:neuron differentiation"/>
    <property type="evidence" value="ECO:0007669"/>
    <property type="project" value="TreeGrafter"/>
</dbReference>
<dbReference type="Proteomes" id="UP000694388">
    <property type="component" value="Unplaced"/>
</dbReference>
<dbReference type="AlphaFoldDB" id="A0A8C4Q9N6"/>
<keyword evidence="4" id="KW-0238">DNA-binding</keyword>
<evidence type="ECO:0000256" key="2">
    <source>
        <dbReference type="ARBA" id="ARBA00022473"/>
    </source>
</evidence>
<dbReference type="GO" id="GO:0000981">
    <property type="term" value="F:DNA-binding transcription factor activity, RNA polymerase II-specific"/>
    <property type="evidence" value="ECO:0007669"/>
    <property type="project" value="TreeGrafter"/>
</dbReference>
<dbReference type="GO" id="GO:0090575">
    <property type="term" value="C:RNA polymerase II transcription regulator complex"/>
    <property type="evidence" value="ECO:0007669"/>
    <property type="project" value="TreeGrafter"/>
</dbReference>
<keyword evidence="5" id="KW-0539">Nucleus</keyword>
<keyword evidence="8" id="KW-1185">Reference proteome</keyword>
<comment type="subcellular location">
    <subcellularLocation>
        <location evidence="1">Nucleus</location>
    </subcellularLocation>
</comment>
<evidence type="ECO:0000256" key="1">
    <source>
        <dbReference type="ARBA" id="ARBA00004123"/>
    </source>
</evidence>
<dbReference type="GeneTree" id="ENSGT00940000162483"/>
<dbReference type="GO" id="GO:0007423">
    <property type="term" value="P:sensory organ development"/>
    <property type="evidence" value="ECO:0007669"/>
    <property type="project" value="TreeGrafter"/>
</dbReference>
<dbReference type="SMART" id="SM00353">
    <property type="entry name" value="HLH"/>
    <property type="match status" value="1"/>
</dbReference>
<evidence type="ECO:0000259" key="6">
    <source>
        <dbReference type="PROSITE" id="PS50888"/>
    </source>
</evidence>
<dbReference type="Gene3D" id="4.10.280.10">
    <property type="entry name" value="Helix-loop-helix DNA-binding domain"/>
    <property type="match status" value="1"/>
</dbReference>
<dbReference type="InterPro" id="IPR011598">
    <property type="entry name" value="bHLH_dom"/>
</dbReference>
<gene>
    <name evidence="7" type="primary">ASCL1</name>
</gene>
<dbReference type="InterPro" id="IPR015660">
    <property type="entry name" value="MASH1/Ascl1a-like"/>
</dbReference>
<accession>A0A8C4Q9N6</accession>
<reference evidence="7" key="2">
    <citation type="submission" date="2025-09" db="UniProtKB">
        <authorList>
            <consortium name="Ensembl"/>
        </authorList>
    </citation>
    <scope>IDENTIFICATION</scope>
</reference>
<evidence type="ECO:0000256" key="4">
    <source>
        <dbReference type="ARBA" id="ARBA00023125"/>
    </source>
</evidence>
<dbReference type="FunFam" id="4.10.280.10:FF:000029">
    <property type="entry name" value="Achaete-scute family bHLH transcription factor 1"/>
    <property type="match status" value="1"/>
</dbReference>
<sequence>MTYARQTVTSPRYVHRTLLRVSLTPPTLQQAPPDAPPHPFSLCSHHPPPFLGRQQPAAVARRNERERNRVKLVNLGFATLRQHVPNGAANKKMSKVETLRSAVEYIRALQQLLDEHDAVSHPRLPLITLYYHSAPPAATLHPLLPSVTLVLPLGEGSLQDDSFKLFSPYQKNICCKI</sequence>
<dbReference type="GO" id="GO:0000977">
    <property type="term" value="F:RNA polymerase II transcription regulatory region sequence-specific DNA binding"/>
    <property type="evidence" value="ECO:0007669"/>
    <property type="project" value="TreeGrafter"/>
</dbReference>
<dbReference type="PROSITE" id="PS50888">
    <property type="entry name" value="BHLH"/>
    <property type="match status" value="1"/>
</dbReference>
<evidence type="ECO:0000256" key="5">
    <source>
        <dbReference type="ARBA" id="ARBA00023242"/>
    </source>
</evidence>
<dbReference type="GO" id="GO:0045944">
    <property type="term" value="P:positive regulation of transcription by RNA polymerase II"/>
    <property type="evidence" value="ECO:0007669"/>
    <property type="project" value="TreeGrafter"/>
</dbReference>
<organism evidence="7 8">
    <name type="scientific">Eptatretus burgeri</name>
    <name type="common">Inshore hagfish</name>
    <dbReference type="NCBI Taxonomy" id="7764"/>
    <lineage>
        <taxon>Eukaryota</taxon>
        <taxon>Metazoa</taxon>
        <taxon>Chordata</taxon>
        <taxon>Craniata</taxon>
        <taxon>Vertebrata</taxon>
        <taxon>Cyclostomata</taxon>
        <taxon>Myxini</taxon>
        <taxon>Myxiniformes</taxon>
        <taxon>Myxinidae</taxon>
        <taxon>Eptatretinae</taxon>
        <taxon>Eptatretus</taxon>
    </lineage>
</organism>
<evidence type="ECO:0000313" key="7">
    <source>
        <dbReference type="Ensembl" id="ENSEBUP00000012148.1"/>
    </source>
</evidence>
<dbReference type="Pfam" id="PF00010">
    <property type="entry name" value="HLH"/>
    <property type="match status" value="1"/>
</dbReference>
<dbReference type="CDD" id="cd19742">
    <property type="entry name" value="bHLH_TS_ASCL1_Mash1"/>
    <property type="match status" value="1"/>
</dbReference>
<dbReference type="GO" id="GO:0046983">
    <property type="term" value="F:protein dimerization activity"/>
    <property type="evidence" value="ECO:0007669"/>
    <property type="project" value="InterPro"/>
</dbReference>
<protein>
    <submittedName>
        <fullName evidence="7">Achaete-scute family bHLH transcription factor 1</fullName>
    </submittedName>
</protein>
<evidence type="ECO:0000313" key="8">
    <source>
        <dbReference type="Proteomes" id="UP000694388"/>
    </source>
</evidence>
<keyword evidence="3" id="KW-0524">Neurogenesis</keyword>
<dbReference type="SUPFAM" id="SSF47459">
    <property type="entry name" value="HLH, helix-loop-helix DNA-binding domain"/>
    <property type="match status" value="1"/>
</dbReference>
<reference evidence="7" key="1">
    <citation type="submission" date="2025-08" db="UniProtKB">
        <authorList>
            <consortium name="Ensembl"/>
        </authorList>
    </citation>
    <scope>IDENTIFICATION</scope>
</reference>
<dbReference type="GO" id="GO:0050767">
    <property type="term" value="P:regulation of neurogenesis"/>
    <property type="evidence" value="ECO:0007669"/>
    <property type="project" value="TreeGrafter"/>
</dbReference>
<name>A0A8C4Q9N6_EPTBU</name>
<dbReference type="InterPro" id="IPR036638">
    <property type="entry name" value="HLH_DNA-bd_sf"/>
</dbReference>
<proteinExistence type="predicted"/>
<dbReference type="PANTHER" id="PTHR13935">
    <property type="entry name" value="ACHAETE-SCUTE TRANSCRIPTION FACTOR-RELATED"/>
    <property type="match status" value="1"/>
</dbReference>
<dbReference type="Ensembl" id="ENSEBUT00000012724.1">
    <property type="protein sequence ID" value="ENSEBUP00000012148.1"/>
    <property type="gene ID" value="ENSEBUG00000007747.1"/>
</dbReference>
<dbReference type="PANTHER" id="PTHR13935:SF153">
    <property type="entry name" value="ACHAETE-SCUTE FAMILY BHLH TRANSCRIPTION FACTOR 1"/>
    <property type="match status" value="1"/>
</dbReference>
<feature type="domain" description="BHLH" evidence="6">
    <location>
        <begin position="57"/>
        <end position="109"/>
    </location>
</feature>
<evidence type="ECO:0000256" key="3">
    <source>
        <dbReference type="ARBA" id="ARBA00022902"/>
    </source>
</evidence>
<keyword evidence="2" id="KW-0217">Developmental protein</keyword>